<accession>A0ABU9K992</accession>
<evidence type="ECO:0000313" key="4">
    <source>
        <dbReference type="Proteomes" id="UP001389717"/>
    </source>
</evidence>
<dbReference type="EMBL" id="JBBYAF010000016">
    <property type="protein sequence ID" value="MEL3972598.1"/>
    <property type="molecule type" value="Genomic_DNA"/>
</dbReference>
<evidence type="ECO:0000256" key="2">
    <source>
        <dbReference type="SAM" id="Phobius"/>
    </source>
</evidence>
<protein>
    <submittedName>
        <fullName evidence="3">Uncharacterized protein</fullName>
    </submittedName>
</protein>
<dbReference type="Proteomes" id="UP001389717">
    <property type="component" value="Unassembled WGS sequence"/>
</dbReference>
<name>A0ABU9K992_9BACI</name>
<dbReference type="RefSeq" id="WP_341983037.1">
    <property type="nucleotide sequence ID" value="NZ_JBBYAF010000016.1"/>
</dbReference>
<proteinExistence type="predicted"/>
<gene>
    <name evidence="3" type="ORF">AAEO50_09920</name>
</gene>
<keyword evidence="2" id="KW-0472">Membrane</keyword>
<feature type="region of interest" description="Disordered" evidence="1">
    <location>
        <begin position="63"/>
        <end position="84"/>
    </location>
</feature>
<keyword evidence="4" id="KW-1185">Reference proteome</keyword>
<feature type="transmembrane region" description="Helical" evidence="2">
    <location>
        <begin position="35"/>
        <end position="56"/>
    </location>
</feature>
<keyword evidence="2" id="KW-0812">Transmembrane</keyword>
<evidence type="ECO:0000313" key="3">
    <source>
        <dbReference type="EMBL" id="MEL3972598.1"/>
    </source>
</evidence>
<sequence>MKKQRYILCLLLTGALLYYAAPRLSIEAGGLEGAFAIGWLVLATFVIAGNLAALLFSPAKASKGIKGTKGKTSTLRKKKLRSFG</sequence>
<keyword evidence="2" id="KW-1133">Transmembrane helix</keyword>
<organism evidence="3 4">
    <name type="scientific">Rossellomorea oryzaecorticis</name>
    <dbReference type="NCBI Taxonomy" id="1396505"/>
    <lineage>
        <taxon>Bacteria</taxon>
        <taxon>Bacillati</taxon>
        <taxon>Bacillota</taxon>
        <taxon>Bacilli</taxon>
        <taxon>Bacillales</taxon>
        <taxon>Bacillaceae</taxon>
        <taxon>Rossellomorea</taxon>
    </lineage>
</organism>
<reference evidence="3 4" key="1">
    <citation type="submission" date="2024-04" db="EMBL/GenBank/DDBJ databases">
        <title>Bacillus oryzaecorticis sp. nov., a moderately halophilic bacterium isolated from rice husks.</title>
        <authorList>
            <person name="Zhu H.-S."/>
        </authorList>
    </citation>
    <scope>NUCLEOTIDE SEQUENCE [LARGE SCALE GENOMIC DNA]</scope>
    <source>
        <strain evidence="3 4">ZC255</strain>
    </source>
</reference>
<comment type="caution">
    <text evidence="3">The sequence shown here is derived from an EMBL/GenBank/DDBJ whole genome shotgun (WGS) entry which is preliminary data.</text>
</comment>
<feature type="compositionally biased region" description="Basic residues" evidence="1">
    <location>
        <begin position="66"/>
        <end position="84"/>
    </location>
</feature>
<evidence type="ECO:0000256" key="1">
    <source>
        <dbReference type="SAM" id="MobiDB-lite"/>
    </source>
</evidence>